<feature type="compositionally biased region" description="Acidic residues" evidence="1">
    <location>
        <begin position="97"/>
        <end position="117"/>
    </location>
</feature>
<dbReference type="EMBL" id="KZ662828">
    <property type="protein sequence ID" value="PPS18494.1"/>
    <property type="molecule type" value="Genomic_DNA"/>
</dbReference>
<sequence length="117" mass="13096">MELLDDKDVETMVVLYYPLGRLNPEPIQLFAELADVKPVENVTQLSQQLGVEDLCTEVPKLFMHDFDIDLNVGCLDVIEIDALGEDGSDNNDCSDHECEDFSDPDLDDVPDDIHDEG</sequence>
<name>A0A2P5YSD1_GOSBA</name>
<evidence type="ECO:0000313" key="2">
    <source>
        <dbReference type="EMBL" id="PPS18494.1"/>
    </source>
</evidence>
<gene>
    <name evidence="2" type="ORF">GOBAR_AA02079</name>
</gene>
<organism evidence="2 3">
    <name type="scientific">Gossypium barbadense</name>
    <name type="common">Sea Island cotton</name>
    <name type="synonym">Hibiscus barbadensis</name>
    <dbReference type="NCBI Taxonomy" id="3634"/>
    <lineage>
        <taxon>Eukaryota</taxon>
        <taxon>Viridiplantae</taxon>
        <taxon>Streptophyta</taxon>
        <taxon>Embryophyta</taxon>
        <taxon>Tracheophyta</taxon>
        <taxon>Spermatophyta</taxon>
        <taxon>Magnoliopsida</taxon>
        <taxon>eudicotyledons</taxon>
        <taxon>Gunneridae</taxon>
        <taxon>Pentapetalae</taxon>
        <taxon>rosids</taxon>
        <taxon>malvids</taxon>
        <taxon>Malvales</taxon>
        <taxon>Malvaceae</taxon>
        <taxon>Malvoideae</taxon>
        <taxon>Gossypium</taxon>
    </lineage>
</organism>
<proteinExistence type="predicted"/>
<dbReference type="AlphaFoldDB" id="A0A2P5YSD1"/>
<feature type="region of interest" description="Disordered" evidence="1">
    <location>
        <begin position="86"/>
        <end position="117"/>
    </location>
</feature>
<evidence type="ECO:0000256" key="1">
    <source>
        <dbReference type="SAM" id="MobiDB-lite"/>
    </source>
</evidence>
<protein>
    <submittedName>
        <fullName evidence="2">Uncharacterized protein</fullName>
    </submittedName>
</protein>
<evidence type="ECO:0000313" key="3">
    <source>
        <dbReference type="Proteomes" id="UP000239757"/>
    </source>
</evidence>
<accession>A0A2P5YSD1</accession>
<dbReference type="Proteomes" id="UP000239757">
    <property type="component" value="Unassembled WGS sequence"/>
</dbReference>
<reference evidence="2 3" key="1">
    <citation type="submission" date="2015-01" db="EMBL/GenBank/DDBJ databases">
        <title>Genome of allotetraploid Gossypium barbadense reveals genomic plasticity and fiber elongation in cotton evolution.</title>
        <authorList>
            <person name="Chen X."/>
            <person name="Liu X."/>
            <person name="Zhao B."/>
            <person name="Zheng H."/>
            <person name="Hu Y."/>
            <person name="Lu G."/>
            <person name="Yang C."/>
            <person name="Chen J."/>
            <person name="Shan C."/>
            <person name="Zhang L."/>
            <person name="Zhou Y."/>
            <person name="Wang L."/>
            <person name="Guo W."/>
            <person name="Bai Y."/>
            <person name="Ruan J."/>
            <person name="Shangguan X."/>
            <person name="Mao Y."/>
            <person name="Jiang J."/>
            <person name="Zhu Y."/>
            <person name="Lei J."/>
            <person name="Kang H."/>
            <person name="Chen S."/>
            <person name="He X."/>
            <person name="Wang R."/>
            <person name="Wang Y."/>
            <person name="Chen J."/>
            <person name="Wang L."/>
            <person name="Yu S."/>
            <person name="Wang B."/>
            <person name="Wei J."/>
            <person name="Song S."/>
            <person name="Lu X."/>
            <person name="Gao Z."/>
            <person name="Gu W."/>
            <person name="Deng X."/>
            <person name="Ma D."/>
            <person name="Wang S."/>
            <person name="Liang W."/>
            <person name="Fang L."/>
            <person name="Cai C."/>
            <person name="Zhu X."/>
            <person name="Zhou B."/>
            <person name="Zhang Y."/>
            <person name="Chen Z."/>
            <person name="Xu S."/>
            <person name="Zhu R."/>
            <person name="Wang S."/>
            <person name="Zhang T."/>
            <person name="Zhao G."/>
        </authorList>
    </citation>
    <scope>NUCLEOTIDE SEQUENCE [LARGE SCALE GENOMIC DNA]</scope>
    <source>
        <strain evidence="3">cv. Xinhai21</strain>
        <tissue evidence="2">Leaf</tissue>
    </source>
</reference>